<proteinExistence type="predicted"/>
<gene>
    <name evidence="2" type="primary">Aste57867_8639</name>
    <name evidence="1" type="ORF">As57867_008605</name>
    <name evidence="2" type="ORF">ASTE57867_8639</name>
</gene>
<organism evidence="2 3">
    <name type="scientific">Aphanomyces stellatus</name>
    <dbReference type="NCBI Taxonomy" id="120398"/>
    <lineage>
        <taxon>Eukaryota</taxon>
        <taxon>Sar</taxon>
        <taxon>Stramenopiles</taxon>
        <taxon>Oomycota</taxon>
        <taxon>Saprolegniomycetes</taxon>
        <taxon>Saprolegniales</taxon>
        <taxon>Verrucalvaceae</taxon>
        <taxon>Aphanomyces</taxon>
    </lineage>
</organism>
<keyword evidence="3" id="KW-1185">Reference proteome</keyword>
<accession>A0A485KKV4</accession>
<evidence type="ECO:0000313" key="2">
    <source>
        <dbReference type="EMBL" id="VFT85525.1"/>
    </source>
</evidence>
<dbReference type="AlphaFoldDB" id="A0A485KKV4"/>
<protein>
    <submittedName>
        <fullName evidence="2">Aste57867_8639 protein</fullName>
    </submittedName>
</protein>
<evidence type="ECO:0000313" key="3">
    <source>
        <dbReference type="Proteomes" id="UP000332933"/>
    </source>
</evidence>
<evidence type="ECO:0000313" key="1">
    <source>
        <dbReference type="EMBL" id="KAF0700840.1"/>
    </source>
</evidence>
<reference evidence="1" key="2">
    <citation type="submission" date="2019-06" db="EMBL/GenBank/DDBJ databases">
        <title>Genomics analysis of Aphanomyces spp. identifies a new class of oomycete effector associated with host adaptation.</title>
        <authorList>
            <person name="Gaulin E."/>
        </authorList>
    </citation>
    <scope>NUCLEOTIDE SEQUENCE</scope>
    <source>
        <strain evidence="1">CBS 578.67</strain>
    </source>
</reference>
<dbReference type="EMBL" id="CAADRA010005131">
    <property type="protein sequence ID" value="VFT85525.1"/>
    <property type="molecule type" value="Genomic_DNA"/>
</dbReference>
<reference evidence="2 3" key="1">
    <citation type="submission" date="2019-03" db="EMBL/GenBank/DDBJ databases">
        <authorList>
            <person name="Gaulin E."/>
            <person name="Dumas B."/>
        </authorList>
    </citation>
    <scope>NUCLEOTIDE SEQUENCE [LARGE SCALE GENOMIC DNA]</scope>
    <source>
        <strain evidence="2">CBS 568.67</strain>
    </source>
</reference>
<dbReference type="EMBL" id="VJMH01005110">
    <property type="protein sequence ID" value="KAF0700840.1"/>
    <property type="molecule type" value="Genomic_DNA"/>
</dbReference>
<name>A0A485KKV4_9STRA</name>
<sequence length="360" mass="41583">MSSEKELQRRVYFRNKRRMYRKEEAAARMCLVEQVVTLTAHLSQLECADRRKHTAPSSAKNDSMLAWVHVARALLDDGRLRHAQHKALKAQVKAQRMLVREMKAWVISNGVLHSELGSRVPTWRDWTLPADAAARKLGKEWIIKQMYHNTDRIFMENHFPAIDSGETIDFDMDVDLSAESQTTFLFRSQMVLAMDLDEYQAHFSETIFTLRCYVPSYTRDLPLVVADVEGNTREYGFVTPRHEYVHVLYGEFRTDDRCPLRGVPPATPLDMVRISFELFGISSSHDIHQLPDGRLHRRAFTMQSTSFIDEETPAPWDDDAGDYNVDLSSCPSHLKGLQFFHINRILVEEKLRCAGELDPQ</sequence>
<dbReference type="Proteomes" id="UP000332933">
    <property type="component" value="Unassembled WGS sequence"/>
</dbReference>